<comment type="catalytic activity">
    <reaction evidence="9">
        <text>S-methyl-5'-thioadenosine + phosphate = 5-(methylsulfanyl)-alpha-D-ribose 1-phosphate + adenine</text>
        <dbReference type="Rhea" id="RHEA:11852"/>
        <dbReference type="ChEBI" id="CHEBI:16708"/>
        <dbReference type="ChEBI" id="CHEBI:17509"/>
        <dbReference type="ChEBI" id="CHEBI:43474"/>
        <dbReference type="ChEBI" id="CHEBI:58533"/>
        <dbReference type="EC" id="2.4.2.28"/>
    </reaction>
    <physiologicalReaction direction="left-to-right" evidence="9">
        <dbReference type="Rhea" id="RHEA:11853"/>
    </physiologicalReaction>
</comment>
<keyword evidence="5" id="KW-0378">Hydrolase</keyword>
<evidence type="ECO:0000256" key="4">
    <source>
        <dbReference type="ARBA" id="ARBA00022723"/>
    </source>
</evidence>
<dbReference type="EMBL" id="UGTV01000015">
    <property type="protein sequence ID" value="SUC10501.1"/>
    <property type="molecule type" value="Genomic_DNA"/>
</dbReference>
<dbReference type="Pfam" id="PF02578">
    <property type="entry name" value="Cu-oxidase_4"/>
    <property type="match status" value="1"/>
</dbReference>
<proteinExistence type="inferred from homology"/>
<dbReference type="PANTHER" id="PTHR30616:SF2">
    <property type="entry name" value="PURINE NUCLEOSIDE PHOSPHORYLASE LACC1"/>
    <property type="match status" value="1"/>
</dbReference>
<accession>A0A379EVT8</accession>
<comment type="catalytic activity">
    <reaction evidence="1">
        <text>inosine + phosphate = alpha-D-ribose 1-phosphate + hypoxanthine</text>
        <dbReference type="Rhea" id="RHEA:27646"/>
        <dbReference type="ChEBI" id="CHEBI:17368"/>
        <dbReference type="ChEBI" id="CHEBI:17596"/>
        <dbReference type="ChEBI" id="CHEBI:43474"/>
        <dbReference type="ChEBI" id="CHEBI:57720"/>
        <dbReference type="EC" id="2.4.2.1"/>
    </reaction>
    <physiologicalReaction direction="left-to-right" evidence="1">
        <dbReference type="Rhea" id="RHEA:27647"/>
    </physiologicalReaction>
</comment>
<dbReference type="InterPro" id="IPR011324">
    <property type="entry name" value="Cytotoxic_necrot_fac-like_cat"/>
</dbReference>
<evidence type="ECO:0000256" key="7">
    <source>
        <dbReference type="ARBA" id="ARBA00047989"/>
    </source>
</evidence>
<sequence length="247" mass="27514">MSLIKPNWNGPDTVSAFSTLRQGGVSLPPYDSFNLGSHVGDDQNSVRTNRTLLMERLQLPQMPVFLEQIHSTKVIKLPITNTSSLTADAVYTDQPNQVCLVMTADCLPVLLTTEQGNEVAAVHAGWRGLCNGILEQTVSQFRSPTEQIIAWLGPAIGPKKFQVGQEVVEQFCKQNMQAGLAFKQDPNESGKYLGNLYLLATQRLNQLGITNISGGEYCTFTQHDQFFSYRRERQTGRMATLIWFADK</sequence>
<keyword evidence="4" id="KW-0479">Metal-binding</keyword>
<comment type="catalytic activity">
    <reaction evidence="7">
        <text>adenosine + H2O + H(+) = inosine + NH4(+)</text>
        <dbReference type="Rhea" id="RHEA:24408"/>
        <dbReference type="ChEBI" id="CHEBI:15377"/>
        <dbReference type="ChEBI" id="CHEBI:15378"/>
        <dbReference type="ChEBI" id="CHEBI:16335"/>
        <dbReference type="ChEBI" id="CHEBI:17596"/>
        <dbReference type="ChEBI" id="CHEBI:28938"/>
        <dbReference type="EC" id="3.5.4.4"/>
    </reaction>
    <physiologicalReaction direction="left-to-right" evidence="7">
        <dbReference type="Rhea" id="RHEA:24409"/>
    </physiologicalReaction>
</comment>
<keyword evidence="3" id="KW-0808">Transferase</keyword>
<dbReference type="NCBIfam" id="TIGR00726">
    <property type="entry name" value="peptidoglycan editing factor PgeF"/>
    <property type="match status" value="1"/>
</dbReference>
<reference evidence="11 12" key="1">
    <citation type="submission" date="2018-06" db="EMBL/GenBank/DDBJ databases">
        <authorList>
            <consortium name="Pathogen Informatics"/>
            <person name="Doyle S."/>
        </authorList>
    </citation>
    <scope>NUCLEOTIDE SEQUENCE [LARGE SCALE GENOMIC DNA]</scope>
    <source>
        <strain evidence="11 12">NCTC11621</strain>
    </source>
</reference>
<evidence type="ECO:0000256" key="8">
    <source>
        <dbReference type="ARBA" id="ARBA00048968"/>
    </source>
</evidence>
<evidence type="ECO:0000313" key="11">
    <source>
        <dbReference type="EMBL" id="SUC10501.1"/>
    </source>
</evidence>
<protein>
    <recommendedName>
        <fullName evidence="10">Purine nucleoside phosphorylase</fullName>
    </recommendedName>
</protein>
<dbReference type="PANTHER" id="PTHR30616">
    <property type="entry name" value="UNCHARACTERIZED PROTEIN YFIH"/>
    <property type="match status" value="1"/>
</dbReference>
<comment type="similarity">
    <text evidence="2 10">Belongs to the purine nucleoside phosphorylase YfiH/LACC1 family.</text>
</comment>
<dbReference type="InterPro" id="IPR038371">
    <property type="entry name" value="Cu_polyphenol_OxRdtase_sf"/>
</dbReference>
<dbReference type="Gene3D" id="3.60.140.10">
    <property type="entry name" value="CNF1/YfiH-like putative cysteine hydrolases"/>
    <property type="match status" value="1"/>
</dbReference>
<dbReference type="Proteomes" id="UP000254704">
    <property type="component" value="Unassembled WGS sequence"/>
</dbReference>
<evidence type="ECO:0000256" key="10">
    <source>
        <dbReference type="RuleBase" id="RU361274"/>
    </source>
</evidence>
<name>A0A379EVT8_9PAST</name>
<gene>
    <name evidence="11" type="primary">yfiH</name>
    <name evidence="11" type="ORF">NCTC11621_01555</name>
</gene>
<keyword evidence="6" id="KW-0862">Zinc</keyword>
<dbReference type="RefSeq" id="WP_115323152.1">
    <property type="nucleotide sequence ID" value="NZ_CP085873.1"/>
</dbReference>
<evidence type="ECO:0000256" key="1">
    <source>
        <dbReference type="ARBA" id="ARBA00000553"/>
    </source>
</evidence>
<dbReference type="SUPFAM" id="SSF64438">
    <property type="entry name" value="CNF1/YfiH-like putative cysteine hydrolases"/>
    <property type="match status" value="1"/>
</dbReference>
<evidence type="ECO:0000313" key="12">
    <source>
        <dbReference type="Proteomes" id="UP000254704"/>
    </source>
</evidence>
<dbReference type="CDD" id="cd16833">
    <property type="entry name" value="YfiH"/>
    <property type="match status" value="1"/>
</dbReference>
<evidence type="ECO:0000256" key="3">
    <source>
        <dbReference type="ARBA" id="ARBA00022679"/>
    </source>
</evidence>
<dbReference type="AlphaFoldDB" id="A0A379EVT8"/>
<comment type="catalytic activity">
    <reaction evidence="8">
        <text>adenosine + phosphate = alpha-D-ribose 1-phosphate + adenine</text>
        <dbReference type="Rhea" id="RHEA:27642"/>
        <dbReference type="ChEBI" id="CHEBI:16335"/>
        <dbReference type="ChEBI" id="CHEBI:16708"/>
        <dbReference type="ChEBI" id="CHEBI:43474"/>
        <dbReference type="ChEBI" id="CHEBI:57720"/>
        <dbReference type="EC" id="2.4.2.1"/>
    </reaction>
    <physiologicalReaction direction="left-to-right" evidence="8">
        <dbReference type="Rhea" id="RHEA:27643"/>
    </physiologicalReaction>
</comment>
<organism evidence="11 12">
    <name type="scientific">Pasteurella canis</name>
    <dbReference type="NCBI Taxonomy" id="753"/>
    <lineage>
        <taxon>Bacteria</taxon>
        <taxon>Pseudomonadati</taxon>
        <taxon>Pseudomonadota</taxon>
        <taxon>Gammaproteobacteria</taxon>
        <taxon>Pasteurellales</taxon>
        <taxon>Pasteurellaceae</taxon>
        <taxon>Pasteurella</taxon>
    </lineage>
</organism>
<dbReference type="GO" id="GO:0005507">
    <property type="term" value="F:copper ion binding"/>
    <property type="evidence" value="ECO:0007669"/>
    <property type="project" value="TreeGrafter"/>
</dbReference>
<evidence type="ECO:0000256" key="9">
    <source>
        <dbReference type="ARBA" id="ARBA00049893"/>
    </source>
</evidence>
<evidence type="ECO:0000256" key="6">
    <source>
        <dbReference type="ARBA" id="ARBA00022833"/>
    </source>
</evidence>
<evidence type="ECO:0000256" key="5">
    <source>
        <dbReference type="ARBA" id="ARBA00022801"/>
    </source>
</evidence>
<dbReference type="GO" id="GO:0016787">
    <property type="term" value="F:hydrolase activity"/>
    <property type="evidence" value="ECO:0007669"/>
    <property type="project" value="UniProtKB-KW"/>
</dbReference>
<evidence type="ECO:0000256" key="2">
    <source>
        <dbReference type="ARBA" id="ARBA00007353"/>
    </source>
</evidence>
<dbReference type="InterPro" id="IPR003730">
    <property type="entry name" value="Cu_polyphenol_OxRdtase"/>
</dbReference>
<dbReference type="GO" id="GO:0017061">
    <property type="term" value="F:S-methyl-5-thioadenosine phosphorylase activity"/>
    <property type="evidence" value="ECO:0007669"/>
    <property type="project" value="UniProtKB-EC"/>
</dbReference>